<dbReference type="InterPro" id="IPR008801">
    <property type="entry name" value="RALF"/>
</dbReference>
<dbReference type="GO" id="GO:0005179">
    <property type="term" value="F:hormone activity"/>
    <property type="evidence" value="ECO:0007669"/>
    <property type="project" value="UniProtKB-KW"/>
</dbReference>
<gene>
    <name evidence="10" type="ORF">RGQ29_019510</name>
</gene>
<comment type="caution">
    <text evidence="10">The sequence shown here is derived from an EMBL/GenBank/DDBJ whole genome shotgun (WGS) entry which is preliminary data.</text>
</comment>
<dbReference type="EMBL" id="JAXUIC010000005">
    <property type="protein sequence ID" value="KAK4588530.1"/>
    <property type="molecule type" value="Genomic_DNA"/>
</dbReference>
<evidence type="ECO:0000256" key="6">
    <source>
        <dbReference type="ARBA" id="ARBA00023157"/>
    </source>
</evidence>
<sequence length="106" mass="11682">MAMPKALVIIIATLLLCSMIFIEAANAEFIQYGTITKGDEPTCTGSSCLPPPSNPYRRGCEEIQQCRGGPGAENNNEDLENKELRTKQMGREINSPSPNSPKWPWN</sequence>
<feature type="compositionally biased region" description="Basic and acidic residues" evidence="8">
    <location>
        <begin position="79"/>
        <end position="90"/>
    </location>
</feature>
<dbReference type="Pfam" id="PF05498">
    <property type="entry name" value="RALF"/>
    <property type="match status" value="1"/>
</dbReference>
<keyword evidence="3" id="KW-0964">Secreted</keyword>
<evidence type="ECO:0000256" key="8">
    <source>
        <dbReference type="SAM" id="MobiDB-lite"/>
    </source>
</evidence>
<keyword evidence="6" id="KW-1015">Disulfide bond</keyword>
<evidence type="ECO:0008006" key="12">
    <source>
        <dbReference type="Google" id="ProtNLM"/>
    </source>
</evidence>
<evidence type="ECO:0000256" key="7">
    <source>
        <dbReference type="ARBA" id="ARBA00037228"/>
    </source>
</evidence>
<reference evidence="10 11" key="1">
    <citation type="journal article" date="2023" name="G3 (Bethesda)">
        <title>A haplotype-resolved chromosome-scale genome for Quercus rubra L. provides insights into the genetics of adaptive traits for red oak species.</title>
        <authorList>
            <person name="Kapoor B."/>
            <person name="Jenkins J."/>
            <person name="Schmutz J."/>
            <person name="Zhebentyayeva T."/>
            <person name="Kuelheim C."/>
            <person name="Coggeshall M."/>
            <person name="Heim C."/>
            <person name="Lasky J.R."/>
            <person name="Leites L."/>
            <person name="Islam-Faridi N."/>
            <person name="Romero-Severson J."/>
            <person name="DeLeo V.L."/>
            <person name="Lucas S.M."/>
            <person name="Lazic D."/>
            <person name="Gailing O."/>
            <person name="Carlson J."/>
            <person name="Staton M."/>
        </authorList>
    </citation>
    <scope>NUCLEOTIDE SEQUENCE [LARGE SCALE GENOMIC DNA]</scope>
    <source>
        <strain evidence="10">Pseudo-F2</strain>
    </source>
</reference>
<comment type="subcellular location">
    <subcellularLocation>
        <location evidence="1">Secreted</location>
    </subcellularLocation>
</comment>
<feature type="region of interest" description="Disordered" evidence="8">
    <location>
        <begin position="67"/>
        <end position="106"/>
    </location>
</feature>
<dbReference type="PANTHER" id="PTHR34270:SF3">
    <property type="entry name" value="PROTEIN RALF-LIKE 16-RELATED"/>
    <property type="match status" value="1"/>
</dbReference>
<dbReference type="Proteomes" id="UP001324115">
    <property type="component" value="Unassembled WGS sequence"/>
</dbReference>
<keyword evidence="4" id="KW-0372">Hormone</keyword>
<evidence type="ECO:0000256" key="3">
    <source>
        <dbReference type="ARBA" id="ARBA00022525"/>
    </source>
</evidence>
<dbReference type="GO" id="GO:0005576">
    <property type="term" value="C:extracellular region"/>
    <property type="evidence" value="ECO:0007669"/>
    <property type="project" value="UniProtKB-SubCell"/>
</dbReference>
<evidence type="ECO:0000256" key="2">
    <source>
        <dbReference type="ARBA" id="ARBA00009178"/>
    </source>
</evidence>
<proteinExistence type="inferred from homology"/>
<evidence type="ECO:0000313" key="11">
    <source>
        <dbReference type="Proteomes" id="UP001324115"/>
    </source>
</evidence>
<name>A0AAN7FCN1_QUERU</name>
<dbReference type="GO" id="GO:0040008">
    <property type="term" value="P:regulation of growth"/>
    <property type="evidence" value="ECO:0007669"/>
    <property type="project" value="UniProtKB-ARBA"/>
</dbReference>
<evidence type="ECO:0000256" key="4">
    <source>
        <dbReference type="ARBA" id="ARBA00022702"/>
    </source>
</evidence>
<evidence type="ECO:0000256" key="9">
    <source>
        <dbReference type="SAM" id="SignalP"/>
    </source>
</evidence>
<keyword evidence="11" id="KW-1185">Reference proteome</keyword>
<dbReference type="PANTHER" id="PTHR34270">
    <property type="entry name" value="PROTEIN RALF-LIKE 15-RELATED"/>
    <property type="match status" value="1"/>
</dbReference>
<dbReference type="AlphaFoldDB" id="A0AAN7FCN1"/>
<evidence type="ECO:0000256" key="5">
    <source>
        <dbReference type="ARBA" id="ARBA00022729"/>
    </source>
</evidence>
<evidence type="ECO:0000256" key="1">
    <source>
        <dbReference type="ARBA" id="ARBA00004613"/>
    </source>
</evidence>
<feature type="compositionally biased region" description="Low complexity" evidence="8">
    <location>
        <begin position="94"/>
        <end position="106"/>
    </location>
</feature>
<accession>A0AAN7FCN1</accession>
<evidence type="ECO:0000313" key="10">
    <source>
        <dbReference type="EMBL" id="KAK4588530.1"/>
    </source>
</evidence>
<comment type="function">
    <text evidence="7">Cell signaling peptide that may regulate plant stress, growth, and development. Mediates a rapid alkalinization of extracellular space by mediating a transient increase in the cytoplasmic Ca(2+) concentration leading to a calcium-dependent signaling events through a cell surface receptor and a concomitant activation of some intracellular mitogen-activated protein kinases.</text>
</comment>
<feature type="chain" id="PRO_5043052401" description="Rapid ALkalinization Factor" evidence="9">
    <location>
        <begin position="28"/>
        <end position="106"/>
    </location>
</feature>
<feature type="signal peptide" evidence="9">
    <location>
        <begin position="1"/>
        <end position="27"/>
    </location>
</feature>
<keyword evidence="5 9" id="KW-0732">Signal</keyword>
<comment type="similarity">
    <text evidence="2">Belongs to the plant rapid alkalinization factor (RALF) family.</text>
</comment>
<protein>
    <recommendedName>
        <fullName evidence="12">Rapid ALkalinization Factor</fullName>
    </recommendedName>
</protein>
<organism evidence="10 11">
    <name type="scientific">Quercus rubra</name>
    <name type="common">Northern red oak</name>
    <name type="synonym">Quercus borealis</name>
    <dbReference type="NCBI Taxonomy" id="3512"/>
    <lineage>
        <taxon>Eukaryota</taxon>
        <taxon>Viridiplantae</taxon>
        <taxon>Streptophyta</taxon>
        <taxon>Embryophyta</taxon>
        <taxon>Tracheophyta</taxon>
        <taxon>Spermatophyta</taxon>
        <taxon>Magnoliopsida</taxon>
        <taxon>eudicotyledons</taxon>
        <taxon>Gunneridae</taxon>
        <taxon>Pentapetalae</taxon>
        <taxon>rosids</taxon>
        <taxon>fabids</taxon>
        <taxon>Fagales</taxon>
        <taxon>Fagaceae</taxon>
        <taxon>Quercus</taxon>
    </lineage>
</organism>